<evidence type="ECO:0000256" key="4">
    <source>
        <dbReference type="ARBA" id="ARBA00001954"/>
    </source>
</evidence>
<dbReference type="EMBL" id="JANIIK010000036">
    <property type="protein sequence ID" value="KAJ3612691.1"/>
    <property type="molecule type" value="Genomic_DNA"/>
</dbReference>
<feature type="domain" description="Peptidase M24" evidence="19">
    <location>
        <begin position="883"/>
        <end position="1081"/>
    </location>
</feature>
<evidence type="ECO:0000256" key="15">
    <source>
        <dbReference type="ARBA" id="ARBA00056196"/>
    </source>
</evidence>
<comment type="similarity">
    <text evidence="16">Belongs to the peptidase M24A family.</text>
</comment>
<feature type="domain" description="Myosin-binding" evidence="20">
    <location>
        <begin position="99"/>
        <end position="426"/>
    </location>
</feature>
<feature type="compositionally biased region" description="Basic and acidic residues" evidence="17">
    <location>
        <begin position="701"/>
        <end position="718"/>
    </location>
</feature>
<evidence type="ECO:0000256" key="14">
    <source>
        <dbReference type="ARBA" id="ARBA00023136"/>
    </source>
</evidence>
<dbReference type="PROSITE" id="PS01202">
    <property type="entry name" value="MAP_2"/>
    <property type="match status" value="1"/>
</dbReference>
<gene>
    <name evidence="21" type="ORF">NHX12_020956</name>
</gene>
<evidence type="ECO:0000256" key="6">
    <source>
        <dbReference type="ARBA" id="ARBA00004496"/>
    </source>
</evidence>
<dbReference type="GO" id="GO:0017022">
    <property type="term" value="F:myosin binding"/>
    <property type="evidence" value="ECO:0007669"/>
    <property type="project" value="InterPro"/>
</dbReference>
<dbReference type="InterPro" id="IPR002468">
    <property type="entry name" value="Pept_M24A_MAP2"/>
</dbReference>
<comment type="catalytic activity">
    <reaction evidence="1 16">
        <text>Release of N-terminal amino acids, preferentially methionine, from peptides and arylamides.</text>
        <dbReference type="EC" id="3.4.11.18"/>
    </reaction>
</comment>
<dbReference type="FunFam" id="3.90.230.10:FF:000003">
    <property type="entry name" value="Methionine aminopeptidase 2"/>
    <property type="match status" value="1"/>
</dbReference>
<dbReference type="SUPFAM" id="SSF55920">
    <property type="entry name" value="Creatinase/aminopeptidase"/>
    <property type="match status" value="1"/>
</dbReference>
<comment type="subcellular location">
    <subcellularLocation>
        <location evidence="6">Cytoplasm</location>
    </subcellularLocation>
    <subcellularLocation>
        <location evidence="5">Endomembrane system</location>
    </subcellularLocation>
</comment>
<evidence type="ECO:0000259" key="19">
    <source>
        <dbReference type="Pfam" id="PF00557"/>
    </source>
</evidence>
<comment type="cofactor">
    <cofactor evidence="4">
        <name>Fe(2+)</name>
        <dbReference type="ChEBI" id="CHEBI:29033"/>
    </cofactor>
</comment>
<feature type="region of interest" description="Disordered" evidence="17">
    <location>
        <begin position="696"/>
        <end position="766"/>
    </location>
</feature>
<accession>A0A9Q0EVW1</accession>
<evidence type="ECO:0000256" key="11">
    <source>
        <dbReference type="ARBA" id="ARBA00022723"/>
    </source>
</evidence>
<evidence type="ECO:0000256" key="10">
    <source>
        <dbReference type="ARBA" id="ARBA00022692"/>
    </source>
</evidence>
<feature type="compositionally biased region" description="Polar residues" evidence="17">
    <location>
        <begin position="546"/>
        <end position="558"/>
    </location>
</feature>
<keyword evidence="14" id="KW-0472">Membrane</keyword>
<feature type="compositionally biased region" description="Acidic residues" evidence="17">
    <location>
        <begin position="725"/>
        <end position="734"/>
    </location>
</feature>
<keyword evidence="22" id="KW-1185">Reference proteome</keyword>
<comment type="function">
    <text evidence="15">Protects eukaryotic initiation factor EIF2S1 from translation-inhibiting phosphorylation by inhibitory kinases such as EIF2AK2/PKR and EIF2AK1/HCR. Plays a critical role in the regulation of protein synthesis.</text>
</comment>
<dbReference type="InterPro" id="IPR001714">
    <property type="entry name" value="Pept_M24_MAP"/>
</dbReference>
<feature type="region of interest" description="Disordered" evidence="17">
    <location>
        <begin position="546"/>
        <end position="590"/>
    </location>
</feature>
<dbReference type="OrthoDB" id="21151at2759"/>
<evidence type="ECO:0000256" key="8">
    <source>
        <dbReference type="ARBA" id="ARBA00022490"/>
    </source>
</evidence>
<evidence type="ECO:0000256" key="3">
    <source>
        <dbReference type="ARBA" id="ARBA00001947"/>
    </source>
</evidence>
<dbReference type="InterPro" id="IPR026859">
    <property type="entry name" value="Myosin-bd"/>
</dbReference>
<feature type="non-terminal residue" evidence="21">
    <location>
        <position position="1192"/>
    </location>
</feature>
<feature type="compositionally biased region" description="Acidic residues" evidence="17">
    <location>
        <begin position="798"/>
        <end position="808"/>
    </location>
</feature>
<dbReference type="GO" id="GO:0070006">
    <property type="term" value="F:metalloaminopeptidase activity"/>
    <property type="evidence" value="ECO:0007669"/>
    <property type="project" value="InterPro"/>
</dbReference>
<dbReference type="InterPro" id="IPR036390">
    <property type="entry name" value="WH_DNA-bd_sf"/>
</dbReference>
<name>A0A9Q0EVW1_9TELE</name>
<comment type="function">
    <text evidence="16">Cotranslationally removes the N-terminal methionine from nascent proteins. The N-terminal methionine is often cleaved when the second residue in the primary sequence is small and uncharged (Met-Ala-, Cys, Gly, Pro, Ser, Thr, or Val).</text>
</comment>
<evidence type="ECO:0000256" key="7">
    <source>
        <dbReference type="ARBA" id="ARBA00022438"/>
    </source>
</evidence>
<keyword evidence="9 16" id="KW-0645">Protease</keyword>
<dbReference type="Gene3D" id="3.90.230.10">
    <property type="entry name" value="Creatinase/methionine aminopeptidase superfamily"/>
    <property type="match status" value="1"/>
</dbReference>
<dbReference type="CDD" id="cd01088">
    <property type="entry name" value="MetAP2"/>
    <property type="match status" value="1"/>
</dbReference>
<evidence type="ECO:0000259" key="20">
    <source>
        <dbReference type="Pfam" id="PF12632"/>
    </source>
</evidence>
<keyword evidence="8" id="KW-0963">Cytoplasm</keyword>
<dbReference type="GO" id="GO:0012505">
    <property type="term" value="C:endomembrane system"/>
    <property type="evidence" value="ECO:0007669"/>
    <property type="project" value="UniProtKB-SubCell"/>
</dbReference>
<comment type="cofactor">
    <cofactor evidence="3">
        <name>Zn(2+)</name>
        <dbReference type="ChEBI" id="CHEBI:29105"/>
    </cofactor>
</comment>
<comment type="cofactor">
    <cofactor evidence="16">
        <name>Co(2+)</name>
        <dbReference type="ChEBI" id="CHEBI:48828"/>
    </cofactor>
    <cofactor evidence="16">
        <name>Zn(2+)</name>
        <dbReference type="ChEBI" id="CHEBI:29105"/>
    </cofactor>
    <cofactor evidence="16">
        <name>Mn(2+)</name>
        <dbReference type="ChEBI" id="CHEBI:29035"/>
    </cofactor>
    <cofactor evidence="16">
        <name>Fe(2+)</name>
        <dbReference type="ChEBI" id="CHEBI:29033"/>
    </cofactor>
    <text evidence="16">Binds 2 divalent metal cations per subunit. Has a high-affinity and a low affinity metal-binding site. The true nature of the physiological cofactor is under debate. The enzyme is active with cobalt, zinc, manganese or divalent iron ions.</text>
</comment>
<dbReference type="Pfam" id="PF00557">
    <property type="entry name" value="Peptidase_M24"/>
    <property type="match status" value="1"/>
</dbReference>
<dbReference type="PRINTS" id="PR00599">
    <property type="entry name" value="MAPEPTIDASE"/>
</dbReference>
<evidence type="ECO:0000256" key="5">
    <source>
        <dbReference type="ARBA" id="ARBA00004308"/>
    </source>
</evidence>
<evidence type="ECO:0000256" key="18">
    <source>
        <dbReference type="SAM" id="SignalP"/>
    </source>
</evidence>
<evidence type="ECO:0000256" key="13">
    <source>
        <dbReference type="ARBA" id="ARBA00022989"/>
    </source>
</evidence>
<sequence length="1192" mass="130014">GGHLWSLANALWRWSPIGQAATCHSLERELDCMFGQYSVRCILDQDVLLQEDVELIELLDPGLLTLGGSPPDGSPGRPAPLPRPGLLTSPSLWDVAGLVGLAAVLLGLWSATGGGWSLAAAAPWGLALLGWVGVRGGRMWRRGRARRSVHAAASELQALVHDGKTLTGVSRKALRLVQETEVISRGFTLLLDRVSAAGAFSRAGLGAEPRGHQLIGLRKVLYRALRTAFRASRRATCHMLKSYPSPAPLCWTWGRATFCPDIDNVTNYVSAVPLKELGLGLGVEHVGDEQAQELTDDYSLPALKLMFQLWVAQSSECFRRMALLLSSRQREDQEPVASSTDPWSPSVGPSPAILCALHRSIAAVTEPLHHALAGCLGEVQRSYDFHRYFETQSRSPATDRGVQARQKCRELNTLHTSIRSLQLHLKALLSEMIILEDDLEKMMGYLELSQRLHQLQPHMQASASCWEDTVGQVDRMLRRTADSAAGLRQCAAPTAAPLVHTPTPSYPLILDRDPVPEELLKAVLGFRASEGERLKWKQLLFNEQAATSPVTREGSSTGPLDLLEGEGRRKRAGTRGRGGRRRGGDGEPVTEFSCGLDKTMGAADQAGAGVPELYQYDGLPDGQEGEGDGEGPDCFLEARITALSTTDRLTELHGAEALSISSALASQVAARSHALVQMEEQTSSQHKHTAIIMASVVPEELPDKKNPEPEGGEEKDHPVLNGEVAAEEEEEVAADDPPAAAGRANEPCGAESSMGPPVGGGADEEEAEPAACCFVAEPEAVNEVAEVTKRLDKQAMEDKEEDDGEEGDAGGKKKKKKKKKKGAKTQTDPPSVPISDLYTSGVFPVGQECEYPPSQDGRSAAWRTSSEEKRVMDVANEEVWNDFRQAAEAHRQVRKHVQSFIKPGLTMIEICQRLEDCSRKLIKENGLNAGLAFPTGCSLNHCAAHYTPNAGDPTVLQYDDVCKIDFGTHINGRIIDCAFTVTFNPKYDKLLEAVKDATNTGIKNAGINVRLCDIGEAIQEVMESYEVELDGKTYQVKPIRNLNGHSIGQYRIHAGKTVPIVKGGEATRMEEGEVYAIETFGSTGKGMVHDDMECSHYMKNFDIGHVPIRLPRAKHLLNVVNENFGTLAFCRRWLDRLGESKYLMALKNLCDLGIIDPYPPLCDSKGCYTAQFEHTILLRPTCKEVVSRGEDY</sequence>
<comment type="cofactor">
    <cofactor evidence="2">
        <name>Mn(2+)</name>
        <dbReference type="ChEBI" id="CHEBI:29035"/>
    </cofactor>
</comment>
<dbReference type="PANTHER" id="PTHR45777:SF2">
    <property type="entry name" value="METHIONINE AMINOPEPTIDASE 2"/>
    <property type="match status" value="1"/>
</dbReference>
<evidence type="ECO:0000313" key="21">
    <source>
        <dbReference type="EMBL" id="KAJ3612691.1"/>
    </source>
</evidence>
<dbReference type="InterPro" id="IPR000994">
    <property type="entry name" value="Pept_M24"/>
</dbReference>
<dbReference type="Pfam" id="PF12632">
    <property type="entry name" value="Vezatin"/>
    <property type="match status" value="1"/>
</dbReference>
<dbReference type="HAMAP" id="MF_03175">
    <property type="entry name" value="MetAP_2_euk"/>
    <property type="match status" value="1"/>
</dbReference>
<proteinExistence type="inferred from homology"/>
<dbReference type="SUPFAM" id="SSF46785">
    <property type="entry name" value="Winged helix' DNA-binding domain"/>
    <property type="match status" value="1"/>
</dbReference>
<dbReference type="FunFam" id="1.10.10.10:FF:000106">
    <property type="entry name" value="Methionine aminopeptidase 2"/>
    <property type="match status" value="1"/>
</dbReference>
<feature type="chain" id="PRO_5040237693" description="Methionine aminopeptidase" evidence="18">
    <location>
        <begin position="21"/>
        <end position="1192"/>
    </location>
</feature>
<evidence type="ECO:0000256" key="17">
    <source>
        <dbReference type="SAM" id="MobiDB-lite"/>
    </source>
</evidence>
<keyword evidence="10" id="KW-0812">Transmembrane</keyword>
<evidence type="ECO:0000256" key="1">
    <source>
        <dbReference type="ARBA" id="ARBA00000294"/>
    </source>
</evidence>
<feature type="signal peptide" evidence="18">
    <location>
        <begin position="1"/>
        <end position="20"/>
    </location>
</feature>
<dbReference type="InterPro" id="IPR036388">
    <property type="entry name" value="WH-like_DNA-bd_sf"/>
</dbReference>
<dbReference type="InterPro" id="IPR036005">
    <property type="entry name" value="Creatinase/aminopeptidase-like"/>
</dbReference>
<keyword evidence="13" id="KW-1133">Transmembrane helix</keyword>
<dbReference type="AlphaFoldDB" id="A0A9Q0EVW1"/>
<evidence type="ECO:0000256" key="16">
    <source>
        <dbReference type="RuleBase" id="RU003653"/>
    </source>
</evidence>
<protein>
    <recommendedName>
        <fullName evidence="16">Methionine aminopeptidase</fullName>
        <ecNumber evidence="16">3.4.11.18</ecNumber>
    </recommendedName>
</protein>
<comment type="caution">
    <text evidence="21">The sequence shown here is derived from an EMBL/GenBank/DDBJ whole genome shotgun (WGS) entry which is preliminary data.</text>
</comment>
<dbReference type="Proteomes" id="UP001148018">
    <property type="component" value="Unassembled WGS sequence"/>
</dbReference>
<feature type="region of interest" description="Disordered" evidence="17">
    <location>
        <begin position="794"/>
        <end position="837"/>
    </location>
</feature>
<dbReference type="InterPro" id="IPR018349">
    <property type="entry name" value="Pept_M24A_MAP2_BS"/>
</dbReference>
<reference evidence="21" key="1">
    <citation type="submission" date="2022-07" db="EMBL/GenBank/DDBJ databases">
        <title>Chromosome-level genome of Muraenolepis orangiensis.</title>
        <authorList>
            <person name="Kim J."/>
        </authorList>
    </citation>
    <scope>NUCLEOTIDE SEQUENCE</scope>
    <source>
        <strain evidence="21">KU_S4_2022</strain>
        <tissue evidence="21">Muscle</tissue>
    </source>
</reference>
<dbReference type="GO" id="GO:0046872">
    <property type="term" value="F:metal ion binding"/>
    <property type="evidence" value="ECO:0007669"/>
    <property type="project" value="UniProtKB-KW"/>
</dbReference>
<dbReference type="GO" id="GO:0004239">
    <property type="term" value="F:initiator methionyl aminopeptidase activity"/>
    <property type="evidence" value="ECO:0007669"/>
    <property type="project" value="UniProtKB-EC"/>
</dbReference>
<dbReference type="GO" id="GO:0005737">
    <property type="term" value="C:cytoplasm"/>
    <property type="evidence" value="ECO:0007669"/>
    <property type="project" value="UniProtKB-SubCell"/>
</dbReference>
<evidence type="ECO:0000256" key="2">
    <source>
        <dbReference type="ARBA" id="ARBA00001936"/>
    </source>
</evidence>
<feature type="compositionally biased region" description="Basic residues" evidence="17">
    <location>
        <begin position="812"/>
        <end position="823"/>
    </location>
</feature>
<keyword evidence="12" id="KW-0378">Hydrolase</keyword>
<keyword evidence="18" id="KW-0732">Signal</keyword>
<dbReference type="PANTHER" id="PTHR45777">
    <property type="entry name" value="METHIONINE AMINOPEPTIDASE 2"/>
    <property type="match status" value="1"/>
</dbReference>
<dbReference type="EC" id="3.4.11.18" evidence="16"/>
<feature type="compositionally biased region" description="Basic residues" evidence="17">
    <location>
        <begin position="568"/>
        <end position="581"/>
    </location>
</feature>
<dbReference type="GO" id="GO:0006508">
    <property type="term" value="P:proteolysis"/>
    <property type="evidence" value="ECO:0007669"/>
    <property type="project" value="UniProtKB-KW"/>
</dbReference>
<evidence type="ECO:0000313" key="22">
    <source>
        <dbReference type="Proteomes" id="UP001148018"/>
    </source>
</evidence>
<organism evidence="21 22">
    <name type="scientific">Muraenolepis orangiensis</name>
    <name type="common">Patagonian moray cod</name>
    <dbReference type="NCBI Taxonomy" id="630683"/>
    <lineage>
        <taxon>Eukaryota</taxon>
        <taxon>Metazoa</taxon>
        <taxon>Chordata</taxon>
        <taxon>Craniata</taxon>
        <taxon>Vertebrata</taxon>
        <taxon>Euteleostomi</taxon>
        <taxon>Actinopterygii</taxon>
        <taxon>Neopterygii</taxon>
        <taxon>Teleostei</taxon>
        <taxon>Neoteleostei</taxon>
        <taxon>Acanthomorphata</taxon>
        <taxon>Zeiogadaria</taxon>
        <taxon>Gadariae</taxon>
        <taxon>Gadiformes</taxon>
        <taxon>Muraenolepidoidei</taxon>
        <taxon>Muraenolepididae</taxon>
        <taxon>Muraenolepis</taxon>
    </lineage>
</organism>
<evidence type="ECO:0000256" key="9">
    <source>
        <dbReference type="ARBA" id="ARBA00022670"/>
    </source>
</evidence>
<dbReference type="Gene3D" id="1.10.10.10">
    <property type="entry name" value="Winged helix-like DNA-binding domain superfamily/Winged helix DNA-binding domain"/>
    <property type="match status" value="1"/>
</dbReference>
<dbReference type="InterPro" id="IPR050247">
    <property type="entry name" value="Met_Aminopeptidase_Type2"/>
</dbReference>
<keyword evidence="11 16" id="KW-0479">Metal-binding</keyword>
<dbReference type="NCBIfam" id="TIGR00501">
    <property type="entry name" value="met_pdase_II"/>
    <property type="match status" value="1"/>
</dbReference>
<evidence type="ECO:0000256" key="12">
    <source>
        <dbReference type="ARBA" id="ARBA00022801"/>
    </source>
</evidence>
<keyword evidence="7 16" id="KW-0031">Aminopeptidase</keyword>